<evidence type="ECO:0000256" key="26">
    <source>
        <dbReference type="ARBA" id="ARBA00048041"/>
    </source>
</evidence>
<gene>
    <name evidence="34" type="ORF">CCH79_00007381</name>
</gene>
<keyword evidence="8" id="KW-0812">Transmembrane</keyword>
<evidence type="ECO:0000256" key="25">
    <source>
        <dbReference type="ARBA" id="ARBA00047977"/>
    </source>
</evidence>
<dbReference type="GO" id="GO:0005789">
    <property type="term" value="C:endoplasmic reticulum membrane"/>
    <property type="evidence" value="ECO:0007669"/>
    <property type="project" value="UniProtKB-SubCell"/>
</dbReference>
<comment type="catalytic activity">
    <reaction evidence="29">
        <text>(2E)-geranial + NADPH + O2 + H(+) = (1E)-2,6-dimethylhepta-1,5-dien-1-yl formate + NADP(+) + H2O</text>
        <dbReference type="Rhea" id="RHEA:54860"/>
        <dbReference type="ChEBI" id="CHEBI:15377"/>
        <dbReference type="ChEBI" id="CHEBI:15378"/>
        <dbReference type="ChEBI" id="CHEBI:15379"/>
        <dbReference type="ChEBI" id="CHEBI:16980"/>
        <dbReference type="ChEBI" id="CHEBI:57783"/>
        <dbReference type="ChEBI" id="CHEBI:58349"/>
        <dbReference type="ChEBI" id="CHEBI:138375"/>
    </reaction>
    <physiologicalReaction direction="left-to-right" evidence="29">
        <dbReference type="Rhea" id="RHEA:54861"/>
    </physiologicalReaction>
</comment>
<dbReference type="Pfam" id="PF00743">
    <property type="entry name" value="FMO-like"/>
    <property type="match status" value="3"/>
</dbReference>
<comment type="catalytic activity">
    <reaction evidence="30">
        <text>heptan-4-one + NADPH + O2 + H(+) = propyl butanoate + NADP(+) + H2O</text>
        <dbReference type="Rhea" id="RHEA:54852"/>
        <dbReference type="ChEBI" id="CHEBI:15377"/>
        <dbReference type="ChEBI" id="CHEBI:15378"/>
        <dbReference type="ChEBI" id="CHEBI:15379"/>
        <dbReference type="ChEBI" id="CHEBI:57783"/>
        <dbReference type="ChEBI" id="CHEBI:58349"/>
        <dbReference type="ChEBI" id="CHEBI:89484"/>
        <dbReference type="ChEBI" id="CHEBI:89719"/>
    </reaction>
    <physiologicalReaction direction="left-to-right" evidence="30">
        <dbReference type="Rhea" id="RHEA:54853"/>
    </physiologicalReaction>
</comment>
<name>A0A315VC27_GAMAF</name>
<dbReference type="GO" id="GO:0016174">
    <property type="term" value="F:NAD(P)H oxidase H2O2-forming activity"/>
    <property type="evidence" value="ECO:0007669"/>
    <property type="project" value="UniProtKB-EC"/>
</dbReference>
<dbReference type="PANTHER" id="PTHR23023">
    <property type="entry name" value="DIMETHYLANILINE MONOOXYGENASE"/>
    <property type="match status" value="1"/>
</dbReference>
<comment type="subcellular location">
    <subcellularLocation>
        <location evidence="2">Endoplasmic reticulum membrane</location>
        <topology evidence="2">Single-pass membrane protein</topology>
    </subcellularLocation>
    <subcellularLocation>
        <location evidence="3">Microsome membrane</location>
    </subcellularLocation>
</comment>
<evidence type="ECO:0000256" key="9">
    <source>
        <dbReference type="ARBA" id="ARBA00022824"/>
    </source>
</evidence>
<keyword evidence="7 33" id="KW-0285">Flavoprotein</keyword>
<comment type="function">
    <text evidence="19">Broad spectrum monooxygenase that catalyzes the oxygenation of a wide variety of nitrogen- and sulfur-containing compounds including xenobiotics. Catalyzes the S-oxygenation of hypotaurine to produce taurine, an organic osmolyte involved in cell volume regulation as well as a variety of cytoprotective and developmental processes. In vitro, catalyzes the N-oxygenation of trimethylamine (TMA) to produce trimethylamine N-oxide (TMAO) and could therefore participate to the detoxification of this compound that is generated by the action of gut microbiota from dietary precursors such as choline, choline containing compounds, betaine or L-carnitine.</text>
</comment>
<comment type="catalytic activity">
    <reaction evidence="31">
        <text>N,N-dimethylaniline + NADPH + O2 + H(+) = N,N-dimethylaniline N-oxide + NADP(+) + H2O</text>
        <dbReference type="Rhea" id="RHEA:24468"/>
        <dbReference type="ChEBI" id="CHEBI:15377"/>
        <dbReference type="ChEBI" id="CHEBI:15378"/>
        <dbReference type="ChEBI" id="CHEBI:15379"/>
        <dbReference type="ChEBI" id="CHEBI:16269"/>
        <dbReference type="ChEBI" id="CHEBI:17735"/>
        <dbReference type="ChEBI" id="CHEBI:57783"/>
        <dbReference type="ChEBI" id="CHEBI:58349"/>
        <dbReference type="EC" id="1.14.13.8"/>
    </reaction>
    <physiologicalReaction direction="left-to-right" evidence="31">
        <dbReference type="Rhea" id="RHEA:24469"/>
    </physiologicalReaction>
</comment>
<evidence type="ECO:0000256" key="19">
    <source>
        <dbReference type="ARBA" id="ARBA00045957"/>
    </source>
</evidence>
<comment type="catalytic activity">
    <reaction evidence="26">
        <text>hypotaurine + NADPH + O2 + H(+) = taurine + NADP(+) + H2O</text>
        <dbReference type="Rhea" id="RHEA:69819"/>
        <dbReference type="ChEBI" id="CHEBI:15377"/>
        <dbReference type="ChEBI" id="CHEBI:15378"/>
        <dbReference type="ChEBI" id="CHEBI:15379"/>
        <dbReference type="ChEBI" id="CHEBI:57783"/>
        <dbReference type="ChEBI" id="CHEBI:57853"/>
        <dbReference type="ChEBI" id="CHEBI:58349"/>
        <dbReference type="ChEBI" id="CHEBI:507393"/>
        <dbReference type="EC" id="1.14.13.8"/>
    </reaction>
    <physiologicalReaction direction="left-to-right" evidence="26">
        <dbReference type="Rhea" id="RHEA:69820"/>
    </physiologicalReaction>
</comment>
<evidence type="ECO:0000256" key="5">
    <source>
        <dbReference type="ARBA" id="ARBA00022481"/>
    </source>
</evidence>
<evidence type="ECO:0000256" key="23">
    <source>
        <dbReference type="ARBA" id="ARBA00047855"/>
    </source>
</evidence>
<keyword evidence="6" id="KW-0597">Phosphoprotein</keyword>
<dbReference type="PRINTS" id="PR00370">
    <property type="entry name" value="FMOXYGENASE"/>
</dbReference>
<evidence type="ECO:0000256" key="12">
    <source>
        <dbReference type="ARBA" id="ARBA00022857"/>
    </source>
</evidence>
<evidence type="ECO:0000256" key="22">
    <source>
        <dbReference type="ARBA" id="ARBA00047574"/>
    </source>
</evidence>
<dbReference type="EMBL" id="NHOQ01001926">
    <property type="protein sequence ID" value="PWA20776.1"/>
    <property type="molecule type" value="Genomic_DNA"/>
</dbReference>
<comment type="function">
    <text evidence="18">Acts as a Baeyer-Villiger monooxygenase on a broad range of substrates. Catalyzes the insertion of an oxygen atom into a carbon-carbon bond adjacent to a carbonyl, which converts ketones to esters. Active on diverse carbonyl compounds, whereas soft nucleophiles are mostly non- or poorly reactive. In contrast with other forms of FMO it is non- or poorly active on 'classical' substrates such as drugs, pesticides, and dietary components containing soft nucleophilic heteroatoms. Able to oxidize drug molecules bearing a carbonyl group on an aliphatic chain, such as nabumetone and pentoxifylline. Also, in the absence of substrates, shows slow but yet significant NADPH oxidase activity. Acts as a positive modulator of cholesterol biosynthesis as well as glucose homeostasis, promoting metabolic aging via pleiotropic effects.</text>
</comment>
<protein>
    <recommendedName>
        <fullName evidence="33">Flavin-containing monooxygenase</fullName>
        <ecNumber evidence="33">1.-.-.-</ecNumber>
    </recommendedName>
</protein>
<evidence type="ECO:0000256" key="13">
    <source>
        <dbReference type="ARBA" id="ARBA00022989"/>
    </source>
</evidence>
<sequence>MLTGDICQSRSSVNLSNNAALFTLTCNTAMPRRVAVVGAGSSGLACVKVCLEEGLDPVCFESSDDIGGLWKFKESPEPDRSSIYRSLVVNTSKEMMCFSDFPMPDDYPNYMHNSQLLQYFRLYAEHFHLLQHIRFQTTVRSVTQRPDFSVSGQWDVVTMNKNNEEERHIFDAVLVCSGHYIHPVLPLADFPGHETFLGRLLHSREYRDADSFRGKRVVVVGFGNSGGDVAVEISRSAEKTFLSARDGFWVMSRMSRRGLPVDMALISRFNILLLQLLPKALINWAGERALNQKYDHELYGLKPRHRLLDKRPLVNDDLPGRILQGALVMKPNIRTFKDSGVTFEDGTVEDNIDAVVFCTGYKGNFPFLPSALSEGPHCELMLYKRVFSPALQQPTLAVMGLFQVRGPVMPIVEMQVRWAVKVFSGSTRLPSTQKMLEVIETDRRLNMPSFPNPQQAVLQVDFIQYLDFMAEEIGVKPHLWRLLLTDPVLWAKIFFGPCTPYQYRLTGPGQWAGARRAILTQWERVAKPFRSRAVPEPEVRRSFLCSPWLAACAGTMVKVAVIGAGPCGLSSTKACLYKGLEPTCFQSSDDIGGLAESMSRRVAVVGAGSSGLACIKCCLDEGLEPVCFESSDDIGGLWRFKVGARILKGGPSCVSLQENPEPDRASIYNSLIINTSKEMMCYSDFPIPAHFPNFMHNSFILDYFRMYADHFQLTKHIRLHVRTLLPTPGFRLQHVRSISVADRFCLSWDVETENKDGKKEKHIFDAVMICIGHHCHPHLPLHDFPGIETFKGEYFHSRDYKTPEQWRNKKAVVIGIGNSGGDIAVELSRFAKQVYLSTRRGAWILHRVGDNGMPFDMMFNRVMNTLSHVLPSDYVSSFMENKVNSRMNHSLYGLKPKHRFFSQHPTVNDDLPNRILSGTVQVKPNIRRFHGSSVEFDDGSVVDDVDLVVFATGYKFSFPFLASNVVPVTDNHASLYKYVFPPDLERPTLAIIGLVQPLGAVMPISEMQARWATRVFKGCIKLPSLPTMQSDIQCKQEAMAKRYVSSQRHTIQVDYVDYMDEIANLVGVRPRVSRLLLTDPKLGLNLLFGPCSPYQYRLSGPGKWAGARKAILTQWERVSQPLQTRPCKDPEQRRSLKLPLLLSTAAVGLAAYYNRSSLPACLQDPTALLDRIFWRVTLDSTKYIMEMEKELENADRGGSMMR</sequence>
<dbReference type="GO" id="GO:0004499">
    <property type="term" value="F:N,N-dimethylaniline monooxygenase activity"/>
    <property type="evidence" value="ECO:0007669"/>
    <property type="project" value="InterPro"/>
</dbReference>
<keyword evidence="5" id="KW-0488">Methylation</keyword>
<dbReference type="InterPro" id="IPR036188">
    <property type="entry name" value="FAD/NAD-bd_sf"/>
</dbReference>
<comment type="catalytic activity">
    <reaction evidence="28">
        <text>octan-3-one + NADPH + O2 + H(+) = ethyl hexanoate + NADP(+) + H2O</text>
        <dbReference type="Rhea" id="RHEA:54856"/>
        <dbReference type="ChEBI" id="CHEBI:15377"/>
        <dbReference type="ChEBI" id="CHEBI:15378"/>
        <dbReference type="ChEBI" id="CHEBI:15379"/>
        <dbReference type="ChEBI" id="CHEBI:57783"/>
        <dbReference type="ChEBI" id="CHEBI:58349"/>
        <dbReference type="ChEBI" id="CHEBI:80946"/>
        <dbReference type="ChEBI" id="CHEBI:86055"/>
    </reaction>
    <physiologicalReaction direction="left-to-right" evidence="28">
        <dbReference type="Rhea" id="RHEA:54857"/>
    </physiologicalReaction>
</comment>
<evidence type="ECO:0000256" key="31">
    <source>
        <dbReference type="ARBA" id="ARBA00049443"/>
    </source>
</evidence>
<keyword evidence="35" id="KW-1185">Reference proteome</keyword>
<evidence type="ECO:0000256" key="33">
    <source>
        <dbReference type="RuleBase" id="RU361177"/>
    </source>
</evidence>
<evidence type="ECO:0000256" key="32">
    <source>
        <dbReference type="ARBA" id="ARBA00049475"/>
    </source>
</evidence>
<dbReference type="GO" id="GO:0006629">
    <property type="term" value="P:lipid metabolic process"/>
    <property type="evidence" value="ECO:0007669"/>
    <property type="project" value="UniProtKB-KW"/>
</dbReference>
<proteinExistence type="inferred from homology"/>
<evidence type="ECO:0000256" key="20">
    <source>
        <dbReference type="ARBA" id="ARBA00047338"/>
    </source>
</evidence>
<evidence type="ECO:0000256" key="6">
    <source>
        <dbReference type="ARBA" id="ARBA00022553"/>
    </source>
</evidence>
<evidence type="ECO:0000256" key="24">
    <source>
        <dbReference type="ARBA" id="ARBA00047864"/>
    </source>
</evidence>
<dbReference type="STRING" id="33528.ENSGAFP00000009869"/>
<keyword evidence="15 33" id="KW-0503">Monooxygenase</keyword>
<keyword evidence="9" id="KW-0256">Endoplasmic reticulum</keyword>
<keyword evidence="14 33" id="KW-0560">Oxidoreductase</keyword>
<comment type="catalytic activity">
    <reaction evidence="27">
        <text>trimethylamine + NADPH + O2 = trimethylamine N-oxide + NADP(+) + H2O</text>
        <dbReference type="Rhea" id="RHEA:31979"/>
        <dbReference type="ChEBI" id="CHEBI:15377"/>
        <dbReference type="ChEBI" id="CHEBI:15379"/>
        <dbReference type="ChEBI" id="CHEBI:15724"/>
        <dbReference type="ChEBI" id="CHEBI:57783"/>
        <dbReference type="ChEBI" id="CHEBI:58349"/>
        <dbReference type="ChEBI" id="CHEBI:58389"/>
        <dbReference type="EC" id="1.14.13.148"/>
    </reaction>
    <physiologicalReaction direction="left-to-right" evidence="27">
        <dbReference type="Rhea" id="RHEA:31980"/>
    </physiologicalReaction>
</comment>
<evidence type="ECO:0000256" key="27">
    <source>
        <dbReference type="ARBA" id="ARBA00048088"/>
    </source>
</evidence>
<dbReference type="Proteomes" id="UP000250572">
    <property type="component" value="Unassembled WGS sequence"/>
</dbReference>
<comment type="similarity">
    <text evidence="4 33">Belongs to the FMO family.</text>
</comment>
<evidence type="ECO:0000256" key="16">
    <source>
        <dbReference type="ARBA" id="ARBA00023098"/>
    </source>
</evidence>
<dbReference type="EC" id="1.-.-.-" evidence="33"/>
<comment type="catalytic activity">
    <reaction evidence="32">
        <text>octan-3-one + NADPH + O2 + H(+) = pentyl propanoate + NADP(+) + H2O</text>
        <dbReference type="Rhea" id="RHEA:54840"/>
        <dbReference type="ChEBI" id="CHEBI:15377"/>
        <dbReference type="ChEBI" id="CHEBI:15378"/>
        <dbReference type="ChEBI" id="CHEBI:15379"/>
        <dbReference type="ChEBI" id="CHEBI:57783"/>
        <dbReference type="ChEBI" id="CHEBI:58349"/>
        <dbReference type="ChEBI" id="CHEBI:80946"/>
        <dbReference type="ChEBI" id="CHEBI:87373"/>
    </reaction>
    <physiologicalReaction direction="left-to-right" evidence="32">
        <dbReference type="Rhea" id="RHEA:54841"/>
    </physiologicalReaction>
</comment>
<comment type="caution">
    <text evidence="34">The sequence shown here is derived from an EMBL/GenBank/DDBJ whole genome shotgun (WGS) entry which is preliminary data.</text>
</comment>
<evidence type="ECO:0000256" key="30">
    <source>
        <dbReference type="ARBA" id="ARBA00048990"/>
    </source>
</evidence>
<evidence type="ECO:0000256" key="8">
    <source>
        <dbReference type="ARBA" id="ARBA00022692"/>
    </source>
</evidence>
<keyword evidence="10 33" id="KW-0274">FAD</keyword>
<evidence type="ECO:0000256" key="14">
    <source>
        <dbReference type="ARBA" id="ARBA00023002"/>
    </source>
</evidence>
<reference evidence="34 35" key="1">
    <citation type="journal article" date="2018" name="G3 (Bethesda)">
        <title>A High-Quality Reference Genome for the Invasive Mosquitofish Gambusia affinis Using a Chicago Library.</title>
        <authorList>
            <person name="Hoffberg S.L."/>
            <person name="Troendle N.J."/>
            <person name="Glenn T.C."/>
            <person name="Mahmud O."/>
            <person name="Louha S."/>
            <person name="Chalopin D."/>
            <person name="Bennetzen J.L."/>
            <person name="Mauricio R."/>
        </authorList>
    </citation>
    <scope>NUCLEOTIDE SEQUENCE [LARGE SCALE GENOMIC DNA]</scope>
    <source>
        <strain evidence="34">NE01/NJP1002.9</strain>
        <tissue evidence="34">Muscle</tissue>
    </source>
</reference>
<dbReference type="PRINTS" id="PR01125">
    <property type="entry name" value="FMOXYGENASE5"/>
</dbReference>
<evidence type="ECO:0000256" key="7">
    <source>
        <dbReference type="ARBA" id="ARBA00022630"/>
    </source>
</evidence>
<dbReference type="InterPro" id="IPR050346">
    <property type="entry name" value="FMO-like"/>
</dbReference>
<evidence type="ECO:0000313" key="35">
    <source>
        <dbReference type="Proteomes" id="UP000250572"/>
    </source>
</evidence>
<keyword evidence="11" id="KW-0492">Microsome</keyword>
<dbReference type="GO" id="GO:0047822">
    <property type="term" value="F:hypotaurine monooxygenase activity"/>
    <property type="evidence" value="ECO:0007669"/>
    <property type="project" value="RHEA"/>
</dbReference>
<accession>A0A315VC27</accession>
<comment type="cofactor">
    <cofactor evidence="1 33">
        <name>FAD</name>
        <dbReference type="ChEBI" id="CHEBI:57692"/>
    </cofactor>
</comment>
<evidence type="ECO:0000256" key="3">
    <source>
        <dbReference type="ARBA" id="ARBA00004524"/>
    </source>
</evidence>
<comment type="catalytic activity">
    <reaction evidence="20">
        <text>hypotaurine + NADH + O2 + H(+) = taurine + NAD(+) + H2O</text>
        <dbReference type="Rhea" id="RHEA:74111"/>
        <dbReference type="ChEBI" id="CHEBI:15377"/>
        <dbReference type="ChEBI" id="CHEBI:15378"/>
        <dbReference type="ChEBI" id="CHEBI:15379"/>
        <dbReference type="ChEBI" id="CHEBI:57540"/>
        <dbReference type="ChEBI" id="CHEBI:57853"/>
        <dbReference type="ChEBI" id="CHEBI:57945"/>
        <dbReference type="ChEBI" id="CHEBI:507393"/>
        <dbReference type="EC" id="1.14.13.8"/>
    </reaction>
    <physiologicalReaction direction="left-to-right" evidence="20">
        <dbReference type="Rhea" id="RHEA:74112"/>
    </physiologicalReaction>
</comment>
<evidence type="ECO:0000256" key="11">
    <source>
        <dbReference type="ARBA" id="ARBA00022848"/>
    </source>
</evidence>
<dbReference type="GO" id="GO:0050660">
    <property type="term" value="F:flavin adenine dinucleotide binding"/>
    <property type="evidence" value="ECO:0007669"/>
    <property type="project" value="InterPro"/>
</dbReference>
<comment type="catalytic activity">
    <reaction evidence="25">
        <text>hexan-3-one + NADPH + O2 + H(+) = ethyl butanoate + NADP(+) + H2O</text>
        <dbReference type="Rhea" id="RHEA:54844"/>
        <dbReference type="ChEBI" id="CHEBI:15377"/>
        <dbReference type="ChEBI" id="CHEBI:15378"/>
        <dbReference type="ChEBI" id="CHEBI:15379"/>
        <dbReference type="ChEBI" id="CHEBI:57783"/>
        <dbReference type="ChEBI" id="CHEBI:58349"/>
        <dbReference type="ChEBI" id="CHEBI:88764"/>
        <dbReference type="ChEBI" id="CHEBI:89891"/>
    </reaction>
    <physiologicalReaction direction="left-to-right" evidence="25">
        <dbReference type="Rhea" id="RHEA:54845"/>
    </physiologicalReaction>
</comment>
<evidence type="ECO:0000256" key="17">
    <source>
        <dbReference type="ARBA" id="ARBA00023136"/>
    </source>
</evidence>
<dbReference type="Gene3D" id="3.50.50.60">
    <property type="entry name" value="FAD/NAD(P)-binding domain"/>
    <property type="match status" value="4"/>
</dbReference>
<evidence type="ECO:0000256" key="10">
    <source>
        <dbReference type="ARBA" id="ARBA00022827"/>
    </source>
</evidence>
<dbReference type="GO" id="GO:0050661">
    <property type="term" value="F:NADP binding"/>
    <property type="evidence" value="ECO:0007669"/>
    <property type="project" value="InterPro"/>
</dbReference>
<dbReference type="AlphaFoldDB" id="A0A315VC27"/>
<evidence type="ECO:0000256" key="28">
    <source>
        <dbReference type="ARBA" id="ARBA00048459"/>
    </source>
</evidence>
<comment type="catalytic activity">
    <reaction evidence="21">
        <text>hexan-3-one + NADPH + O2 + H(+) = propyl propanoate + NADP(+) + H2O</text>
        <dbReference type="Rhea" id="RHEA:54848"/>
        <dbReference type="ChEBI" id="CHEBI:15377"/>
        <dbReference type="ChEBI" id="CHEBI:15378"/>
        <dbReference type="ChEBI" id="CHEBI:15379"/>
        <dbReference type="ChEBI" id="CHEBI:57783"/>
        <dbReference type="ChEBI" id="CHEBI:58349"/>
        <dbReference type="ChEBI" id="CHEBI:89828"/>
        <dbReference type="ChEBI" id="CHEBI:89891"/>
    </reaction>
    <physiologicalReaction direction="left-to-right" evidence="21">
        <dbReference type="Rhea" id="RHEA:54849"/>
    </physiologicalReaction>
</comment>
<evidence type="ECO:0000256" key="29">
    <source>
        <dbReference type="ARBA" id="ARBA00048989"/>
    </source>
</evidence>
<evidence type="ECO:0000256" key="18">
    <source>
        <dbReference type="ARBA" id="ARBA00045722"/>
    </source>
</evidence>
<dbReference type="FunFam" id="3.50.50.60:FF:000159">
    <property type="entry name" value="Dimethylaniline monooxygenase [N-oxide-forming]"/>
    <property type="match status" value="2"/>
</dbReference>
<keyword evidence="16" id="KW-0443">Lipid metabolism</keyword>
<comment type="catalytic activity">
    <reaction evidence="22">
        <text>heptan-2-one + NADPH + O2 + H(+) = pentyl acetate + NADP(+) + H2O</text>
        <dbReference type="Rhea" id="RHEA:54836"/>
        <dbReference type="ChEBI" id="CHEBI:5672"/>
        <dbReference type="ChEBI" id="CHEBI:15377"/>
        <dbReference type="ChEBI" id="CHEBI:15378"/>
        <dbReference type="ChEBI" id="CHEBI:15379"/>
        <dbReference type="ChEBI" id="CHEBI:57783"/>
        <dbReference type="ChEBI" id="CHEBI:58349"/>
        <dbReference type="ChEBI" id="CHEBI:87362"/>
    </reaction>
    <physiologicalReaction direction="left-to-right" evidence="22">
        <dbReference type="Rhea" id="RHEA:54837"/>
    </physiologicalReaction>
</comment>
<dbReference type="InterPro" id="IPR002257">
    <property type="entry name" value="Flavin_mOase_5"/>
</dbReference>
<keyword evidence="17" id="KW-0472">Membrane</keyword>
<keyword evidence="12" id="KW-0521">NADP</keyword>
<dbReference type="GO" id="GO:0034899">
    <property type="term" value="F:trimethylamine monooxygenase activity"/>
    <property type="evidence" value="ECO:0007669"/>
    <property type="project" value="UniProtKB-EC"/>
</dbReference>
<evidence type="ECO:0000256" key="2">
    <source>
        <dbReference type="ARBA" id="ARBA00004389"/>
    </source>
</evidence>
<organism evidence="34 35">
    <name type="scientific">Gambusia affinis</name>
    <name type="common">Western mosquitofish</name>
    <name type="synonym">Heterandria affinis</name>
    <dbReference type="NCBI Taxonomy" id="33528"/>
    <lineage>
        <taxon>Eukaryota</taxon>
        <taxon>Metazoa</taxon>
        <taxon>Chordata</taxon>
        <taxon>Craniata</taxon>
        <taxon>Vertebrata</taxon>
        <taxon>Euteleostomi</taxon>
        <taxon>Actinopterygii</taxon>
        <taxon>Neopterygii</taxon>
        <taxon>Teleostei</taxon>
        <taxon>Neoteleostei</taxon>
        <taxon>Acanthomorphata</taxon>
        <taxon>Ovalentaria</taxon>
        <taxon>Atherinomorphae</taxon>
        <taxon>Cyprinodontiformes</taxon>
        <taxon>Poeciliidae</taxon>
        <taxon>Poeciliinae</taxon>
        <taxon>Gambusia</taxon>
    </lineage>
</organism>
<evidence type="ECO:0000256" key="15">
    <source>
        <dbReference type="ARBA" id="ARBA00023033"/>
    </source>
</evidence>
<evidence type="ECO:0000256" key="4">
    <source>
        <dbReference type="ARBA" id="ARBA00009183"/>
    </source>
</evidence>
<keyword evidence="13" id="KW-1133">Transmembrane helix</keyword>
<dbReference type="InterPro" id="IPR020946">
    <property type="entry name" value="Flavin_mOase-like"/>
</dbReference>
<dbReference type="SUPFAM" id="SSF51905">
    <property type="entry name" value="FAD/NAD(P)-binding domain"/>
    <property type="match status" value="5"/>
</dbReference>
<evidence type="ECO:0000256" key="1">
    <source>
        <dbReference type="ARBA" id="ARBA00001974"/>
    </source>
</evidence>
<evidence type="ECO:0000256" key="21">
    <source>
        <dbReference type="ARBA" id="ARBA00047426"/>
    </source>
</evidence>
<evidence type="ECO:0000313" key="34">
    <source>
        <dbReference type="EMBL" id="PWA20776.1"/>
    </source>
</evidence>
<comment type="catalytic activity">
    <reaction evidence="24">
        <text>NADPH + O2 + H(+) = H2O2 + NADP(+)</text>
        <dbReference type="Rhea" id="RHEA:11260"/>
        <dbReference type="ChEBI" id="CHEBI:15378"/>
        <dbReference type="ChEBI" id="CHEBI:15379"/>
        <dbReference type="ChEBI" id="CHEBI:16240"/>
        <dbReference type="ChEBI" id="CHEBI:57783"/>
        <dbReference type="ChEBI" id="CHEBI:58349"/>
        <dbReference type="EC" id="1.6.3.1"/>
    </reaction>
    <physiologicalReaction direction="left-to-right" evidence="24">
        <dbReference type="Rhea" id="RHEA:11261"/>
    </physiologicalReaction>
</comment>
<comment type="catalytic activity">
    <reaction evidence="23">
        <text>sulcatone + NADPH + O2 + H(+) = 4-methylpent-3-en-1-yl acetate + NADP(+) + H2O</text>
        <dbReference type="Rhea" id="RHEA:54864"/>
        <dbReference type="ChEBI" id="CHEBI:15377"/>
        <dbReference type="ChEBI" id="CHEBI:15378"/>
        <dbReference type="ChEBI" id="CHEBI:15379"/>
        <dbReference type="ChEBI" id="CHEBI:16310"/>
        <dbReference type="ChEBI" id="CHEBI:57783"/>
        <dbReference type="ChEBI" id="CHEBI:58349"/>
        <dbReference type="ChEBI" id="CHEBI:138373"/>
    </reaction>
    <physiologicalReaction direction="left-to-right" evidence="23">
        <dbReference type="Rhea" id="RHEA:54865"/>
    </physiologicalReaction>
</comment>
<dbReference type="InterPro" id="IPR000960">
    <property type="entry name" value="Flavin_mOase"/>
</dbReference>